<gene>
    <name evidence="1" type="ORF">PSECIP111854_00634</name>
    <name evidence="2" type="ORF">PSECIP111951_02182</name>
</gene>
<dbReference type="EMBL" id="CAMAPD010000009">
    <property type="protein sequence ID" value="CAH9060001.1"/>
    <property type="molecule type" value="Genomic_DNA"/>
</dbReference>
<dbReference type="Proteomes" id="UP001152467">
    <property type="component" value="Unassembled WGS sequence"/>
</dbReference>
<accession>A0A9W4QS78</accession>
<dbReference type="Proteomes" id="UP001152485">
    <property type="component" value="Unassembled WGS sequence"/>
</dbReference>
<dbReference type="EMBL" id="CAMAPC010000002">
    <property type="protein sequence ID" value="CAH9050938.1"/>
    <property type="molecule type" value="Genomic_DNA"/>
</dbReference>
<organism evidence="1 3">
    <name type="scientific">Pseudoalteromonas holothuriae</name>
    <dbReference type="NCBI Taxonomy" id="2963714"/>
    <lineage>
        <taxon>Bacteria</taxon>
        <taxon>Pseudomonadati</taxon>
        <taxon>Pseudomonadota</taxon>
        <taxon>Gammaproteobacteria</taxon>
        <taxon>Alteromonadales</taxon>
        <taxon>Pseudoalteromonadaceae</taxon>
        <taxon>Pseudoalteromonas</taxon>
    </lineage>
</organism>
<evidence type="ECO:0000313" key="1">
    <source>
        <dbReference type="EMBL" id="CAH9050938.1"/>
    </source>
</evidence>
<evidence type="ECO:0000313" key="4">
    <source>
        <dbReference type="Proteomes" id="UP001152485"/>
    </source>
</evidence>
<evidence type="ECO:0000313" key="2">
    <source>
        <dbReference type="EMBL" id="CAH9060001.1"/>
    </source>
</evidence>
<protein>
    <submittedName>
        <fullName evidence="1">Uncharacterized protein</fullName>
    </submittedName>
</protein>
<comment type="caution">
    <text evidence="1">The sequence shown here is derived from an EMBL/GenBank/DDBJ whole genome shotgun (WGS) entry which is preliminary data.</text>
</comment>
<sequence length="105" mass="12002">MCKHIVATALAALTHDYHKVTDIDPERQQIEQLLADKNQPELIALLLDCLAQSPEQWQSWLNRAKLSKAVSFRTLKSMITKAMSVKDIWYLRNLTGLNNKSKVVI</sequence>
<keyword evidence="3" id="KW-1185">Reference proteome</keyword>
<name>A0A9W4QS78_9GAMM</name>
<evidence type="ECO:0000313" key="3">
    <source>
        <dbReference type="Proteomes" id="UP001152467"/>
    </source>
</evidence>
<proteinExistence type="predicted"/>
<reference evidence="1 4" key="1">
    <citation type="submission" date="2022-07" db="EMBL/GenBank/DDBJ databases">
        <authorList>
            <person name="Criscuolo A."/>
        </authorList>
    </citation>
    <scope>NUCLEOTIDE SEQUENCE</scope>
    <source>
        <strain evidence="4">CIP 111951</strain>
        <strain evidence="1">CIP111854</strain>
        <strain evidence="2">CIP111951</strain>
    </source>
</reference>
<dbReference type="AlphaFoldDB" id="A0A9W4QS78"/>